<dbReference type="InterPro" id="IPR041238">
    <property type="entry name" value="Rap1a"/>
</dbReference>
<keyword evidence="3" id="KW-1185">Reference proteome</keyword>
<dbReference type="OrthoDB" id="6387713at2"/>
<evidence type="ECO:0000313" key="2">
    <source>
        <dbReference type="EMBL" id="TDQ48650.1"/>
    </source>
</evidence>
<name>A0A4R6UNF3_9GAMM</name>
<feature type="domain" description="Rap1a immunity protein" evidence="1">
    <location>
        <begin position="28"/>
        <end position="152"/>
    </location>
</feature>
<dbReference type="RefSeq" id="WP_133589802.1">
    <property type="nucleotide sequence ID" value="NZ_CP037953.1"/>
</dbReference>
<evidence type="ECO:0000313" key="3">
    <source>
        <dbReference type="Proteomes" id="UP000295375"/>
    </source>
</evidence>
<dbReference type="AlphaFoldDB" id="A0A4R6UNF3"/>
<dbReference type="Pfam" id="PF18602">
    <property type="entry name" value="Rap1a"/>
    <property type="match status" value="1"/>
</dbReference>
<accession>A0A4R6UNF3</accession>
<comment type="caution">
    <text evidence="2">The sequence shown here is derived from an EMBL/GenBank/DDBJ whole genome shotgun (WGS) entry which is preliminary data.</text>
</comment>
<protein>
    <recommendedName>
        <fullName evidence="1">Rap1a immunity protein domain-containing protein</fullName>
    </recommendedName>
</protein>
<sequence>MCHRFTVFILLIGGFVLSESAFALNWMSGQKLVDSCSAYQQNSNDEKSMFCASYVQGFLEGAEATDAIVEKTVRAEYQEDLSSYEKRAMKTRLGERRKRFGATSYAHYCIDPGVNIGQVINGVQQHLKAHPDIRNLGARDILYAALISQFPCK</sequence>
<dbReference type="EMBL" id="SNYM01000006">
    <property type="protein sequence ID" value="TDQ48650.1"/>
    <property type="molecule type" value="Genomic_DNA"/>
</dbReference>
<dbReference type="Proteomes" id="UP000295375">
    <property type="component" value="Unassembled WGS sequence"/>
</dbReference>
<organism evidence="2 3">
    <name type="scientific">Permianibacter aggregans</name>
    <dbReference type="NCBI Taxonomy" id="1510150"/>
    <lineage>
        <taxon>Bacteria</taxon>
        <taxon>Pseudomonadati</taxon>
        <taxon>Pseudomonadota</taxon>
        <taxon>Gammaproteobacteria</taxon>
        <taxon>Pseudomonadales</taxon>
        <taxon>Pseudomonadaceae</taxon>
        <taxon>Permianibacter</taxon>
    </lineage>
</organism>
<gene>
    <name evidence="2" type="ORF">EV696_10690</name>
</gene>
<evidence type="ECO:0000259" key="1">
    <source>
        <dbReference type="Pfam" id="PF18602"/>
    </source>
</evidence>
<proteinExistence type="predicted"/>
<reference evidence="2 3" key="1">
    <citation type="submission" date="2019-03" db="EMBL/GenBank/DDBJ databases">
        <title>Genomic Encyclopedia of Type Strains, Phase IV (KMG-IV): sequencing the most valuable type-strain genomes for metagenomic binning, comparative biology and taxonomic classification.</title>
        <authorList>
            <person name="Goeker M."/>
        </authorList>
    </citation>
    <scope>NUCLEOTIDE SEQUENCE [LARGE SCALE GENOMIC DNA]</scope>
    <source>
        <strain evidence="2 3">DSM 103792</strain>
    </source>
</reference>